<evidence type="ECO:0000313" key="2">
    <source>
        <dbReference type="Proteomes" id="UP000617979"/>
    </source>
</evidence>
<protein>
    <submittedName>
        <fullName evidence="1">Uncharacterized protein</fullName>
    </submittedName>
</protein>
<comment type="caution">
    <text evidence="1">The sequence shown here is derived from an EMBL/GenBank/DDBJ whole genome shotgun (WGS) entry which is preliminary data.</text>
</comment>
<organism evidence="1 2">
    <name type="scientific">Kroppenstedtia guangzhouensis</name>
    <dbReference type="NCBI Taxonomy" id="1274356"/>
    <lineage>
        <taxon>Bacteria</taxon>
        <taxon>Bacillati</taxon>
        <taxon>Bacillota</taxon>
        <taxon>Bacilli</taxon>
        <taxon>Bacillales</taxon>
        <taxon>Thermoactinomycetaceae</taxon>
        <taxon>Kroppenstedtia</taxon>
    </lineage>
</organism>
<proteinExistence type="predicted"/>
<name>A0ABQ1GYG4_9BACL</name>
<dbReference type="Proteomes" id="UP000617979">
    <property type="component" value="Unassembled WGS sequence"/>
</dbReference>
<dbReference type="EMBL" id="BMEX01000012">
    <property type="protein sequence ID" value="GGA52894.1"/>
    <property type="molecule type" value="Genomic_DNA"/>
</dbReference>
<reference evidence="2" key="1">
    <citation type="journal article" date="2019" name="Int. J. Syst. Evol. Microbiol.">
        <title>The Global Catalogue of Microorganisms (GCM) 10K type strain sequencing project: providing services to taxonomists for standard genome sequencing and annotation.</title>
        <authorList>
            <consortium name="The Broad Institute Genomics Platform"/>
            <consortium name="The Broad Institute Genome Sequencing Center for Infectious Disease"/>
            <person name="Wu L."/>
            <person name="Ma J."/>
        </authorList>
    </citation>
    <scope>NUCLEOTIDE SEQUENCE [LARGE SCALE GENOMIC DNA]</scope>
    <source>
        <strain evidence="2">CGMCC 1.12404</strain>
    </source>
</reference>
<accession>A0ABQ1GYG4</accession>
<gene>
    <name evidence="1" type="ORF">GCM10007416_27500</name>
</gene>
<evidence type="ECO:0000313" key="1">
    <source>
        <dbReference type="EMBL" id="GGA52894.1"/>
    </source>
</evidence>
<sequence length="44" mass="4671">MGVMSGNSIEEPMHYGEVFAAWSYLSATKGEDCGISNHAESYGG</sequence>
<keyword evidence="2" id="KW-1185">Reference proteome</keyword>